<accession>A0A9X2DCF5</accession>
<dbReference type="AlphaFoldDB" id="A0A9X2DCF5"/>
<reference evidence="1" key="1">
    <citation type="submission" date="2022-05" db="EMBL/GenBank/DDBJ databases">
        <authorList>
            <person name="Tuo L."/>
        </authorList>
    </citation>
    <scope>NUCLEOTIDE SEQUENCE</scope>
    <source>
        <strain evidence="1">BSK12Z-4</strain>
    </source>
</reference>
<name>A0A9X2DCF5_9ACTN</name>
<dbReference type="RefSeq" id="WP_250828976.1">
    <property type="nucleotide sequence ID" value="NZ_JAMOIL010000051.1"/>
</dbReference>
<dbReference type="EMBL" id="JAMOIL010000051">
    <property type="protein sequence ID" value="MCM0622817.1"/>
    <property type="molecule type" value="Genomic_DNA"/>
</dbReference>
<sequence>MMESATVTFKLVERVPQKASRKRREAIARLTNSGMPKRAARRVDAVSRPIASGVTGDSGYFAARSTTSEEVGSLQPDGTVQVEITVWTPEMVRYYWVDVEPQDLGDVSTSGRLATIHVAPSTASTLLIAGERGVVETVEGPAALSRALSSNRVAMSDEDTVVATNPDSIDGEMSADEAADVAADELAYQNGTMDQTEEQLAAEERDSCSTGDGETWWQDVDGVTQKRRIPLVGSYIKNKFYPTVSLKKVTTTKMEIAVTGAGPNYAGGLTTSESSKVAAEAVATRDDKKNVNYLWRAVWKYQKQERWCFGGGYPYKTGRTRWVPSVWMGGACSRRGQHYSVGV</sequence>
<evidence type="ECO:0000313" key="1">
    <source>
        <dbReference type="EMBL" id="MCM0622817.1"/>
    </source>
</evidence>
<organism evidence="1 2">
    <name type="scientific">Nocardioides bruguierae</name>
    <dbReference type="NCBI Taxonomy" id="2945102"/>
    <lineage>
        <taxon>Bacteria</taxon>
        <taxon>Bacillati</taxon>
        <taxon>Actinomycetota</taxon>
        <taxon>Actinomycetes</taxon>
        <taxon>Propionibacteriales</taxon>
        <taxon>Nocardioidaceae</taxon>
        <taxon>Nocardioides</taxon>
    </lineage>
</organism>
<comment type="caution">
    <text evidence="1">The sequence shown here is derived from an EMBL/GenBank/DDBJ whole genome shotgun (WGS) entry which is preliminary data.</text>
</comment>
<proteinExistence type="predicted"/>
<gene>
    <name evidence="1" type="ORF">M8330_21235</name>
</gene>
<keyword evidence="2" id="KW-1185">Reference proteome</keyword>
<evidence type="ECO:0000313" key="2">
    <source>
        <dbReference type="Proteomes" id="UP001139485"/>
    </source>
</evidence>
<dbReference type="Proteomes" id="UP001139485">
    <property type="component" value="Unassembled WGS sequence"/>
</dbReference>
<protein>
    <submittedName>
        <fullName evidence="1">Uncharacterized protein</fullName>
    </submittedName>
</protein>